<dbReference type="Gene3D" id="3.40.1350.10">
    <property type="match status" value="1"/>
</dbReference>
<accession>X1DZL9</accession>
<name>X1DZL9_9ZZZZ</name>
<organism evidence="1">
    <name type="scientific">marine sediment metagenome</name>
    <dbReference type="NCBI Taxonomy" id="412755"/>
    <lineage>
        <taxon>unclassified sequences</taxon>
        <taxon>metagenomes</taxon>
        <taxon>ecological metagenomes</taxon>
    </lineage>
</organism>
<dbReference type="EMBL" id="BART01039069">
    <property type="protein sequence ID" value="GAH10369.1"/>
    <property type="molecule type" value="Genomic_DNA"/>
</dbReference>
<reference evidence="1" key="1">
    <citation type="journal article" date="2014" name="Front. Microbiol.">
        <title>High frequency of phylogenetically diverse reductive dehalogenase-homologous genes in deep subseafloor sedimentary metagenomes.</title>
        <authorList>
            <person name="Kawai M."/>
            <person name="Futagami T."/>
            <person name="Toyoda A."/>
            <person name="Takaki Y."/>
            <person name="Nishi S."/>
            <person name="Hori S."/>
            <person name="Arai W."/>
            <person name="Tsubouchi T."/>
            <person name="Morono Y."/>
            <person name="Uchiyama I."/>
            <person name="Ito T."/>
            <person name="Fujiyama A."/>
            <person name="Inagaki F."/>
            <person name="Takami H."/>
        </authorList>
    </citation>
    <scope>NUCLEOTIDE SEQUENCE</scope>
    <source>
        <strain evidence="1">Expedition CK06-06</strain>
    </source>
</reference>
<feature type="non-terminal residue" evidence="1">
    <location>
        <position position="81"/>
    </location>
</feature>
<protein>
    <submittedName>
        <fullName evidence="1">Uncharacterized protein</fullName>
    </submittedName>
</protein>
<comment type="caution">
    <text evidence="1">The sequence shown here is derived from an EMBL/GenBank/DDBJ whole genome shotgun (WGS) entry which is preliminary data.</text>
</comment>
<dbReference type="GO" id="GO:0003676">
    <property type="term" value="F:nucleic acid binding"/>
    <property type="evidence" value="ECO:0007669"/>
    <property type="project" value="InterPro"/>
</dbReference>
<gene>
    <name evidence="1" type="ORF">S01H4_64431</name>
</gene>
<sequence>MRAIKNVLFNKEVEFSDWIGNNLNKLDSFVDSPLKIIGTEKLIDGKIVDILAEDGERKLVAIENQFGVSDPKHLGQLLSYC</sequence>
<dbReference type="AlphaFoldDB" id="X1DZL9"/>
<evidence type="ECO:0000313" key="1">
    <source>
        <dbReference type="EMBL" id="GAH10369.1"/>
    </source>
</evidence>
<proteinExistence type="predicted"/>
<dbReference type="InterPro" id="IPR011856">
    <property type="entry name" value="tRNA_endonuc-like_dom_sf"/>
</dbReference>